<feature type="transmembrane region" description="Helical" evidence="7">
    <location>
        <begin position="350"/>
        <end position="369"/>
    </location>
</feature>
<keyword evidence="9" id="KW-1185">Reference proteome</keyword>
<feature type="transmembrane region" description="Helical" evidence="7">
    <location>
        <begin position="440"/>
        <end position="462"/>
    </location>
</feature>
<dbReference type="PANTHER" id="PTHR42810:SF2">
    <property type="entry name" value="PURINE PERMEASE C1399.01C-RELATED"/>
    <property type="match status" value="1"/>
</dbReference>
<feature type="transmembrane region" description="Helical" evidence="7">
    <location>
        <begin position="261"/>
        <end position="280"/>
    </location>
</feature>
<feature type="transmembrane region" description="Helical" evidence="7">
    <location>
        <begin position="418"/>
        <end position="434"/>
    </location>
</feature>
<proteinExistence type="inferred from homology"/>
<dbReference type="Pfam" id="PF00860">
    <property type="entry name" value="Xan_ur_permease"/>
    <property type="match status" value="1"/>
</dbReference>
<comment type="similarity">
    <text evidence="2">Belongs to the nucleobase:cation symporter-2 (NCS2) (TC 2.A.40) family.</text>
</comment>
<dbReference type="PANTHER" id="PTHR42810">
    <property type="entry name" value="PURINE PERMEASE C1399.01C-RELATED"/>
    <property type="match status" value="1"/>
</dbReference>
<keyword evidence="4 7" id="KW-0812">Transmembrane</keyword>
<evidence type="ECO:0000256" key="7">
    <source>
        <dbReference type="SAM" id="Phobius"/>
    </source>
</evidence>
<dbReference type="Proteomes" id="UP000290909">
    <property type="component" value="Chromosome"/>
</dbReference>
<protein>
    <submittedName>
        <fullName evidence="8">Uracil transporter</fullName>
    </submittedName>
</protein>
<evidence type="ECO:0000256" key="2">
    <source>
        <dbReference type="ARBA" id="ARBA00008821"/>
    </source>
</evidence>
<feature type="transmembrane region" description="Helical" evidence="7">
    <location>
        <begin position="203"/>
        <end position="220"/>
    </location>
</feature>
<dbReference type="GO" id="GO:0042907">
    <property type="term" value="F:xanthine transmembrane transporter activity"/>
    <property type="evidence" value="ECO:0007669"/>
    <property type="project" value="TreeGrafter"/>
</dbReference>
<accession>A0A449BL02</accession>
<keyword evidence="6 7" id="KW-0472">Membrane</keyword>
<evidence type="ECO:0000256" key="6">
    <source>
        <dbReference type="ARBA" id="ARBA00023136"/>
    </source>
</evidence>
<name>A0A449BL02_9MOLU</name>
<evidence type="ECO:0000256" key="1">
    <source>
        <dbReference type="ARBA" id="ARBA00004141"/>
    </source>
</evidence>
<dbReference type="EMBL" id="LR215050">
    <property type="protein sequence ID" value="VEU83073.1"/>
    <property type="molecule type" value="Genomic_DNA"/>
</dbReference>
<feature type="transmembrane region" description="Helical" evidence="7">
    <location>
        <begin position="108"/>
        <end position="130"/>
    </location>
</feature>
<feature type="transmembrane region" description="Helical" evidence="7">
    <location>
        <begin position="137"/>
        <end position="161"/>
    </location>
</feature>
<evidence type="ECO:0000256" key="5">
    <source>
        <dbReference type="ARBA" id="ARBA00022989"/>
    </source>
</evidence>
<feature type="transmembrane region" description="Helical" evidence="7">
    <location>
        <begin position="389"/>
        <end position="406"/>
    </location>
</feature>
<keyword evidence="5 7" id="KW-1133">Transmembrane helix</keyword>
<feature type="transmembrane region" description="Helical" evidence="7">
    <location>
        <begin position="76"/>
        <end position="96"/>
    </location>
</feature>
<dbReference type="KEGG" id="ahk:NCTC10172_01122"/>
<dbReference type="GO" id="GO:0005886">
    <property type="term" value="C:plasma membrane"/>
    <property type="evidence" value="ECO:0007669"/>
    <property type="project" value="TreeGrafter"/>
</dbReference>
<sequence>MQKENVIGYLPDERPSFGKALVFALQQFLVMLPATVLAAIIMNGFGLELYSISAAILASGVATIGFLLITKFQIPLYYGSSFSYIGAVSIVVSYAVDQNSSSASVLGSVLIASVISGLMSIGAGLLIRFFGKDKIDLVLPGHITGMIAMIIGLSLSGNVMSNILNVSSNGVDWISVFVSLVTFLTIAILTVKLKKGFISQIPILLGLAVGIVVSYLLWVPNQGNGFSFSNYQSYFQGIISHQQVRIVDVMPWVTIKAAFESPNLIGIAIIAIFPIAFATIPESAAHVNQIDLYVDSLANQKGKEGYGIKNKLDMNLIGDGVGDIIAVMLGGPAGTNYGENVSASAVTKNFSSYVFMITGVIAIIAGILLEVLNIGNLSLILTNPVVQGISLYLFGAIAVQGIALMIDKKVDVFDPKVIAVMGFIGIVGLGVSEIPVSHNFVLPGIGVAAIGGIILNIFLNLITNKKGVASA</sequence>
<evidence type="ECO:0000256" key="4">
    <source>
        <dbReference type="ARBA" id="ARBA00022692"/>
    </source>
</evidence>
<dbReference type="AlphaFoldDB" id="A0A449BL02"/>
<gene>
    <name evidence="8" type="primary">pyrP</name>
    <name evidence="8" type="ORF">NCTC10172_01122</name>
</gene>
<evidence type="ECO:0000313" key="8">
    <source>
        <dbReference type="EMBL" id="VEU83073.1"/>
    </source>
</evidence>
<organism evidence="8 9">
    <name type="scientific">Acholeplasma hippikon</name>
    <dbReference type="NCBI Taxonomy" id="264636"/>
    <lineage>
        <taxon>Bacteria</taxon>
        <taxon>Bacillati</taxon>
        <taxon>Mycoplasmatota</taxon>
        <taxon>Mollicutes</taxon>
        <taxon>Acholeplasmatales</taxon>
        <taxon>Acholeplasmataceae</taxon>
        <taxon>Acholeplasma</taxon>
    </lineage>
</organism>
<feature type="transmembrane region" description="Helical" evidence="7">
    <location>
        <begin position="21"/>
        <end position="43"/>
    </location>
</feature>
<dbReference type="InterPro" id="IPR006043">
    <property type="entry name" value="NCS2"/>
</dbReference>
<keyword evidence="3" id="KW-0813">Transport</keyword>
<evidence type="ECO:0000256" key="3">
    <source>
        <dbReference type="ARBA" id="ARBA00022448"/>
    </source>
</evidence>
<reference evidence="8 9" key="1">
    <citation type="submission" date="2019-01" db="EMBL/GenBank/DDBJ databases">
        <authorList>
            <consortium name="Pathogen Informatics"/>
        </authorList>
    </citation>
    <scope>NUCLEOTIDE SEQUENCE [LARGE SCALE GENOMIC DNA]</scope>
    <source>
        <strain evidence="8 9">NCTC10172</strain>
    </source>
</reference>
<feature type="transmembrane region" description="Helical" evidence="7">
    <location>
        <begin position="173"/>
        <end position="191"/>
    </location>
</feature>
<evidence type="ECO:0000313" key="9">
    <source>
        <dbReference type="Proteomes" id="UP000290909"/>
    </source>
</evidence>
<dbReference type="STRING" id="1408416.GCA_000702765_00127"/>
<comment type="subcellular location">
    <subcellularLocation>
        <location evidence="1">Membrane</location>
        <topology evidence="1">Multi-pass membrane protein</topology>
    </subcellularLocation>
</comment>
<dbReference type="RefSeq" id="WP_035368225.1">
    <property type="nucleotide sequence ID" value="NZ_LR215050.1"/>
</dbReference>
<feature type="transmembrane region" description="Helical" evidence="7">
    <location>
        <begin position="49"/>
        <end position="69"/>
    </location>
</feature>